<name>A0ABW3VJR2_9PSEU</name>
<proteinExistence type="predicted"/>
<dbReference type="EMBL" id="JBHTMB010000132">
    <property type="protein sequence ID" value="MFD1234488.1"/>
    <property type="molecule type" value="Genomic_DNA"/>
</dbReference>
<dbReference type="InterPro" id="IPR019587">
    <property type="entry name" value="Polyketide_cyclase/dehydratase"/>
</dbReference>
<dbReference type="RefSeq" id="WP_013674551.1">
    <property type="nucleotide sequence ID" value="NZ_BAABKS010000005.1"/>
</dbReference>
<evidence type="ECO:0000313" key="2">
    <source>
        <dbReference type="Proteomes" id="UP001597182"/>
    </source>
</evidence>
<keyword evidence="2" id="KW-1185">Reference proteome</keyword>
<dbReference type="Gene3D" id="3.30.530.20">
    <property type="match status" value="1"/>
</dbReference>
<evidence type="ECO:0000313" key="1">
    <source>
        <dbReference type="EMBL" id="MFD1234488.1"/>
    </source>
</evidence>
<accession>A0ABW3VJR2</accession>
<comment type="caution">
    <text evidence="1">The sequence shown here is derived from an EMBL/GenBank/DDBJ whole genome shotgun (WGS) entry which is preliminary data.</text>
</comment>
<dbReference type="CDD" id="cd07812">
    <property type="entry name" value="SRPBCC"/>
    <property type="match status" value="1"/>
</dbReference>
<dbReference type="InterPro" id="IPR023393">
    <property type="entry name" value="START-like_dom_sf"/>
</dbReference>
<sequence>MAVERVVPTSPERVFAVLADGWSYPLWVVGATHMRDVDDGWPAVGSRLHHSVGAWPLMAHDVTEVVAVRPDELIELRAHLWPTGAARIRLTLHPQGAGTRVVMTEHVERGPATLLPHPVQELLLGPRNRESLARLAAIATRRSVPDART</sequence>
<dbReference type="Proteomes" id="UP001597182">
    <property type="component" value="Unassembled WGS sequence"/>
</dbReference>
<protein>
    <submittedName>
        <fullName evidence="1">SRPBCC family protein</fullName>
    </submittedName>
</protein>
<dbReference type="Pfam" id="PF10604">
    <property type="entry name" value="Polyketide_cyc2"/>
    <property type="match status" value="1"/>
</dbReference>
<gene>
    <name evidence="1" type="ORF">ACFQ34_14455</name>
</gene>
<dbReference type="SUPFAM" id="SSF55961">
    <property type="entry name" value="Bet v1-like"/>
    <property type="match status" value="1"/>
</dbReference>
<organism evidence="1 2">
    <name type="scientific">Pseudonocardia benzenivorans</name>
    <dbReference type="NCBI Taxonomy" id="228005"/>
    <lineage>
        <taxon>Bacteria</taxon>
        <taxon>Bacillati</taxon>
        <taxon>Actinomycetota</taxon>
        <taxon>Actinomycetes</taxon>
        <taxon>Pseudonocardiales</taxon>
        <taxon>Pseudonocardiaceae</taxon>
        <taxon>Pseudonocardia</taxon>
    </lineage>
</organism>
<reference evidence="2" key="1">
    <citation type="journal article" date="2019" name="Int. J. Syst. Evol. Microbiol.">
        <title>The Global Catalogue of Microorganisms (GCM) 10K type strain sequencing project: providing services to taxonomists for standard genome sequencing and annotation.</title>
        <authorList>
            <consortium name="The Broad Institute Genomics Platform"/>
            <consortium name="The Broad Institute Genome Sequencing Center for Infectious Disease"/>
            <person name="Wu L."/>
            <person name="Ma J."/>
        </authorList>
    </citation>
    <scope>NUCLEOTIDE SEQUENCE [LARGE SCALE GENOMIC DNA]</scope>
    <source>
        <strain evidence="2">CCUG 49018</strain>
    </source>
</reference>